<dbReference type="KEGG" id="mcui:G8O30_13605"/>
<feature type="transmembrane region" description="Helical" evidence="1">
    <location>
        <begin position="140"/>
        <end position="163"/>
    </location>
</feature>
<proteinExistence type="predicted"/>
<reference evidence="2 3" key="1">
    <citation type="submission" date="2019-07" db="EMBL/GenBank/DDBJ databases">
        <title>Genome sequence of 2 isolates from Red Sea Mangroves.</title>
        <authorList>
            <person name="Sefrji F."/>
            <person name="Michoud G."/>
            <person name="Merlino G."/>
            <person name="Daffonchio D."/>
        </authorList>
    </citation>
    <scope>NUCLEOTIDE SEQUENCE [LARGE SCALE GENOMIC DNA]</scope>
    <source>
        <strain evidence="2 3">R1DC41</strain>
    </source>
</reference>
<dbReference type="PANTHER" id="PTHR36111">
    <property type="entry name" value="INNER MEMBRANE PROTEIN-RELATED"/>
    <property type="match status" value="1"/>
</dbReference>
<evidence type="ECO:0000313" key="3">
    <source>
        <dbReference type="Proteomes" id="UP000593626"/>
    </source>
</evidence>
<keyword evidence="3" id="KW-1185">Reference proteome</keyword>
<feature type="transmembrane region" description="Helical" evidence="1">
    <location>
        <begin position="6"/>
        <end position="26"/>
    </location>
</feature>
<feature type="transmembrane region" description="Helical" evidence="1">
    <location>
        <begin position="213"/>
        <end position="233"/>
    </location>
</feature>
<dbReference type="RefSeq" id="WP_239672602.1">
    <property type="nucleotide sequence ID" value="NZ_CP049742.1"/>
</dbReference>
<feature type="transmembrane region" description="Helical" evidence="1">
    <location>
        <begin position="98"/>
        <end position="120"/>
    </location>
</feature>
<name>A0A7S8CDM5_9BACI</name>
<evidence type="ECO:0000313" key="2">
    <source>
        <dbReference type="EMBL" id="QPC47921.1"/>
    </source>
</evidence>
<dbReference type="Proteomes" id="UP000593626">
    <property type="component" value="Chromosome"/>
</dbReference>
<sequence length="235" mass="25202">MVLEGTLVNGATIIVGTLIGLCFRRIPDQMKDTVMKVLGLAVILLGIQMGLEGNDFLIVIFSLVIGSVLGEWWRLDLKLQSIGEWLQVKMKSEKETPVAEGFVTATLIFVIGAMAILGPLDSGIRQDHTVLYTKSMIDGFTSIILGSTLGIGVLFSFIPVVVYQGSIALLANVINQLVSEELMAVFIANLTATGGILIMAIGLSVMGLSQIRIANLLPSIIVVVLLTVGQSMWPF</sequence>
<dbReference type="EMBL" id="CP049742">
    <property type="protein sequence ID" value="QPC47921.1"/>
    <property type="molecule type" value="Genomic_DNA"/>
</dbReference>
<protein>
    <submittedName>
        <fullName evidence="2">DUF554 domain-containing protein</fullName>
    </submittedName>
</protein>
<keyword evidence="1" id="KW-0812">Transmembrane</keyword>
<feature type="transmembrane region" description="Helical" evidence="1">
    <location>
        <begin position="33"/>
        <end position="51"/>
    </location>
</feature>
<dbReference type="InterPro" id="IPR007563">
    <property type="entry name" value="DUF554"/>
</dbReference>
<keyword evidence="1" id="KW-1133">Transmembrane helix</keyword>
<dbReference type="PANTHER" id="PTHR36111:SF2">
    <property type="entry name" value="INNER MEMBRANE PROTEIN"/>
    <property type="match status" value="1"/>
</dbReference>
<evidence type="ECO:0000256" key="1">
    <source>
        <dbReference type="SAM" id="Phobius"/>
    </source>
</evidence>
<dbReference type="Pfam" id="PF04474">
    <property type="entry name" value="DUF554"/>
    <property type="match status" value="1"/>
</dbReference>
<keyword evidence="1" id="KW-0472">Membrane</keyword>
<gene>
    <name evidence="2" type="ORF">G8O30_13605</name>
</gene>
<organism evidence="2 3">
    <name type="scientific">Mangrovibacillus cuniculi</name>
    <dbReference type="NCBI Taxonomy" id="2593652"/>
    <lineage>
        <taxon>Bacteria</taxon>
        <taxon>Bacillati</taxon>
        <taxon>Bacillota</taxon>
        <taxon>Bacilli</taxon>
        <taxon>Bacillales</taxon>
        <taxon>Bacillaceae</taxon>
        <taxon>Mangrovibacillus</taxon>
    </lineage>
</organism>
<feature type="transmembrane region" description="Helical" evidence="1">
    <location>
        <begin position="184"/>
        <end position="207"/>
    </location>
</feature>
<dbReference type="AlphaFoldDB" id="A0A7S8CDM5"/>
<accession>A0A7S8CDM5</accession>